<feature type="compositionally biased region" description="Basic residues" evidence="1">
    <location>
        <begin position="359"/>
        <end position="369"/>
    </location>
</feature>
<gene>
    <name evidence="2" type="ORF">LCMiAC02_04350</name>
</gene>
<feature type="region of interest" description="Disordered" evidence="1">
    <location>
        <begin position="265"/>
        <end position="369"/>
    </location>
</feature>
<feature type="compositionally biased region" description="Basic and acidic residues" evidence="1">
    <location>
        <begin position="299"/>
        <end position="308"/>
    </location>
</feature>
<proteinExistence type="predicted"/>
<feature type="region of interest" description="Disordered" evidence="1">
    <location>
        <begin position="1"/>
        <end position="20"/>
    </location>
</feature>
<evidence type="ECO:0000256" key="1">
    <source>
        <dbReference type="SAM" id="MobiDB-lite"/>
    </source>
</evidence>
<reference evidence="2" key="1">
    <citation type="journal article" date="2019" name="MBio">
        <title>Virus Genomes from Deep Sea Sediments Expand the Ocean Megavirome and Support Independent Origins of Viral Gigantism.</title>
        <authorList>
            <person name="Backstrom D."/>
            <person name="Yutin N."/>
            <person name="Jorgensen S.L."/>
            <person name="Dharamshi J."/>
            <person name="Homa F."/>
            <person name="Zaremba-Niedwiedzka K."/>
            <person name="Spang A."/>
            <person name="Wolf Y.I."/>
            <person name="Koonin E.V."/>
            <person name="Ettema T.J."/>
        </authorList>
    </citation>
    <scope>NUCLEOTIDE SEQUENCE</scope>
</reference>
<evidence type="ECO:0000313" key="2">
    <source>
        <dbReference type="EMBL" id="QBK89340.1"/>
    </source>
</evidence>
<protein>
    <submittedName>
        <fullName evidence="2">Uncharacterized protein</fullName>
    </submittedName>
</protein>
<feature type="compositionally biased region" description="Basic residues" evidence="1">
    <location>
        <begin position="334"/>
        <end position="343"/>
    </location>
</feature>
<sequence length="369" mass="42960">MSSKKSSKKSSRDFIPPVPIKKFDPNRFSVKKLDMDNPKAKAQGIGFPEYEHKRYEPTNVIIITDWMHISNYGIPRSTADDPDNNYYDKDTQRSFLKCPIDTQQPACVVFGNKLKELDVKLSSKKFKKKLFRNIDPDVPDMYKMFKYTKIVRLPKVQLGKNKNKNKKFDGPPVEYCKLRFDMDWNTKEIETRVFVCENTEDEGKEVETKTLAQMEKYVGWGCDVRMIIMFNKLWAAKTPDNDDKCGYGVTMKICQLLVIPRSSSSSKEQFKKNRFGSKYRDESGSDTEDETEETTQKTQETKDEKSDSDSEDEKDDKKDDEEDGSDSDEEPPKKQKKRKRRTHKSDDSDGSDSEGERSSKKKKKRRKHS</sequence>
<organism evidence="2">
    <name type="scientific">Mimivirus LCMiAC02</name>
    <dbReference type="NCBI Taxonomy" id="2506609"/>
    <lineage>
        <taxon>Viruses</taxon>
        <taxon>Varidnaviria</taxon>
        <taxon>Bamfordvirae</taxon>
        <taxon>Nucleocytoviricota</taxon>
        <taxon>Megaviricetes</taxon>
        <taxon>Imitervirales</taxon>
        <taxon>Mimiviridae</taxon>
        <taxon>Klosneuvirinae</taxon>
    </lineage>
</organism>
<dbReference type="EMBL" id="MK500416">
    <property type="protein sequence ID" value="QBK89340.1"/>
    <property type="molecule type" value="Genomic_DNA"/>
</dbReference>
<name>A0A4D5XF25_9VIRU</name>
<feature type="compositionally biased region" description="Acidic residues" evidence="1">
    <location>
        <begin position="284"/>
        <end position="293"/>
    </location>
</feature>
<accession>A0A4D5XF25</accession>
<feature type="compositionally biased region" description="Acidic residues" evidence="1">
    <location>
        <begin position="309"/>
        <end position="329"/>
    </location>
</feature>